<name>A0A9N9ERM2_9GLOM</name>
<evidence type="ECO:0000313" key="3">
    <source>
        <dbReference type="Proteomes" id="UP000789759"/>
    </source>
</evidence>
<dbReference type="SMART" id="SM00717">
    <property type="entry name" value="SANT"/>
    <property type="match status" value="1"/>
</dbReference>
<dbReference type="InterPro" id="IPR001005">
    <property type="entry name" value="SANT/Myb"/>
</dbReference>
<dbReference type="CDD" id="cd00167">
    <property type="entry name" value="SANT"/>
    <property type="match status" value="1"/>
</dbReference>
<dbReference type="InterPro" id="IPR009057">
    <property type="entry name" value="Homeodomain-like_sf"/>
</dbReference>
<organism evidence="2 3">
    <name type="scientific">Cetraspora pellucida</name>
    <dbReference type="NCBI Taxonomy" id="1433469"/>
    <lineage>
        <taxon>Eukaryota</taxon>
        <taxon>Fungi</taxon>
        <taxon>Fungi incertae sedis</taxon>
        <taxon>Mucoromycota</taxon>
        <taxon>Glomeromycotina</taxon>
        <taxon>Glomeromycetes</taxon>
        <taxon>Diversisporales</taxon>
        <taxon>Gigasporaceae</taxon>
        <taxon>Cetraspora</taxon>
    </lineage>
</organism>
<proteinExistence type="predicted"/>
<dbReference type="SUPFAM" id="SSF46689">
    <property type="entry name" value="Homeodomain-like"/>
    <property type="match status" value="1"/>
</dbReference>
<evidence type="ECO:0000313" key="2">
    <source>
        <dbReference type="EMBL" id="CAG8690616.1"/>
    </source>
</evidence>
<feature type="domain" description="Myb-like" evidence="1">
    <location>
        <begin position="53"/>
        <end position="105"/>
    </location>
</feature>
<keyword evidence="3" id="KW-1185">Reference proteome</keyword>
<accession>A0A9N9ERM2</accession>
<comment type="caution">
    <text evidence="2">The sequence shown here is derived from an EMBL/GenBank/DDBJ whole genome shotgun (WGS) entry which is preliminary data.</text>
</comment>
<reference evidence="2" key="1">
    <citation type="submission" date="2021-06" db="EMBL/GenBank/DDBJ databases">
        <authorList>
            <person name="Kallberg Y."/>
            <person name="Tangrot J."/>
            <person name="Rosling A."/>
        </authorList>
    </citation>
    <scope>NUCLEOTIDE SEQUENCE</scope>
    <source>
        <strain evidence="2">FL966</strain>
    </source>
</reference>
<dbReference type="AlphaFoldDB" id="A0A9N9ERM2"/>
<dbReference type="Gene3D" id="1.10.10.60">
    <property type="entry name" value="Homeodomain-like"/>
    <property type="match status" value="1"/>
</dbReference>
<sequence length="217" mass="25107">MSSQGFNEIICAESFSDTDTLVGSFDEKPEICTREETKICTHEVTTQSGREIRKGRYHPYEDKLLTKYYKEFKDKHKNNVFAVIETYMNRSAKSLRERYCNHLDENIDSTELTQDEKARIYDIYHELGCRPVHADIARRLSEGRLDSKRRTDLIVRNFLSPKLKKNKESSIRIKTVMAVDALINDAESGSVNLINKNEMSPVDLTSENKMSMNNIVN</sequence>
<dbReference type="OrthoDB" id="2143914at2759"/>
<gene>
    <name evidence="2" type="ORF">CPELLU_LOCUS11275</name>
</gene>
<dbReference type="Pfam" id="PF13921">
    <property type="entry name" value="Myb_DNA-bind_6"/>
    <property type="match status" value="1"/>
</dbReference>
<dbReference type="EMBL" id="CAJVQA010009859">
    <property type="protein sequence ID" value="CAG8690616.1"/>
    <property type="molecule type" value="Genomic_DNA"/>
</dbReference>
<protein>
    <submittedName>
        <fullName evidence="2">4342_t:CDS:1</fullName>
    </submittedName>
</protein>
<evidence type="ECO:0000259" key="1">
    <source>
        <dbReference type="SMART" id="SM00717"/>
    </source>
</evidence>
<dbReference type="Proteomes" id="UP000789759">
    <property type="component" value="Unassembled WGS sequence"/>
</dbReference>